<evidence type="ECO:0000313" key="5">
    <source>
        <dbReference type="EMBL" id="PSR20002.1"/>
    </source>
</evidence>
<name>A0A2T2WCN6_9FIRM</name>
<evidence type="ECO:0000256" key="3">
    <source>
        <dbReference type="ARBA" id="ARBA00022801"/>
    </source>
</evidence>
<dbReference type="EMBL" id="PXYV01000097">
    <property type="protein sequence ID" value="PSR20002.1"/>
    <property type="molecule type" value="Genomic_DNA"/>
</dbReference>
<evidence type="ECO:0000256" key="2">
    <source>
        <dbReference type="ARBA" id="ARBA00022723"/>
    </source>
</evidence>
<protein>
    <submittedName>
        <fullName evidence="5">Dipeptidase</fullName>
    </submittedName>
</protein>
<dbReference type="Gene3D" id="3.30.70.360">
    <property type="match status" value="1"/>
</dbReference>
<keyword evidence="2" id="KW-0479">Metal-binding</keyword>
<comment type="caution">
    <text evidence="5">The sequence shown here is derived from an EMBL/GenBank/DDBJ whole genome shotgun (WGS) entry which is preliminary data.</text>
</comment>
<dbReference type="NCBIfam" id="NF005914">
    <property type="entry name" value="PRK07907.1"/>
    <property type="match status" value="1"/>
</dbReference>
<dbReference type="GO" id="GO:0006508">
    <property type="term" value="P:proteolysis"/>
    <property type="evidence" value="ECO:0007669"/>
    <property type="project" value="UniProtKB-KW"/>
</dbReference>
<dbReference type="PANTHER" id="PTHR43270">
    <property type="entry name" value="BETA-ALA-HIS DIPEPTIDASE"/>
    <property type="match status" value="1"/>
</dbReference>
<dbReference type="GO" id="GO:0008233">
    <property type="term" value="F:peptidase activity"/>
    <property type="evidence" value="ECO:0007669"/>
    <property type="project" value="UniProtKB-KW"/>
</dbReference>
<proteinExistence type="predicted"/>
<feature type="domain" description="Peptidase M20 dimerisation" evidence="4">
    <location>
        <begin position="199"/>
        <end position="358"/>
    </location>
</feature>
<dbReference type="Gene3D" id="3.40.630.10">
    <property type="entry name" value="Zn peptidases"/>
    <property type="match status" value="1"/>
</dbReference>
<evidence type="ECO:0000256" key="1">
    <source>
        <dbReference type="ARBA" id="ARBA00022670"/>
    </source>
</evidence>
<evidence type="ECO:0000313" key="6">
    <source>
        <dbReference type="Proteomes" id="UP000241848"/>
    </source>
</evidence>
<gene>
    <name evidence="5" type="ORF">C7B45_17050</name>
</gene>
<dbReference type="PANTHER" id="PTHR43270:SF12">
    <property type="entry name" value="SUCCINYL-DIAMINOPIMELATE DESUCCINYLASE"/>
    <property type="match status" value="1"/>
</dbReference>
<dbReference type="NCBIfam" id="NF006053">
    <property type="entry name" value="PRK08201.1"/>
    <property type="match status" value="1"/>
</dbReference>
<dbReference type="Pfam" id="PF01546">
    <property type="entry name" value="Peptidase_M20"/>
    <property type="match status" value="1"/>
</dbReference>
<keyword evidence="1" id="KW-0645">Protease</keyword>
<dbReference type="InterPro" id="IPR051458">
    <property type="entry name" value="Cyt/Met_Dipeptidase"/>
</dbReference>
<dbReference type="Pfam" id="PF07687">
    <property type="entry name" value="M20_dimer"/>
    <property type="match status" value="1"/>
</dbReference>
<dbReference type="Proteomes" id="UP000241848">
    <property type="component" value="Unassembled WGS sequence"/>
</dbReference>
<organism evidence="5 6">
    <name type="scientific">Sulfobacillus acidophilus</name>
    <dbReference type="NCBI Taxonomy" id="53633"/>
    <lineage>
        <taxon>Bacteria</taxon>
        <taxon>Bacillati</taxon>
        <taxon>Bacillota</taxon>
        <taxon>Clostridia</taxon>
        <taxon>Eubacteriales</taxon>
        <taxon>Clostridiales Family XVII. Incertae Sedis</taxon>
        <taxon>Sulfobacillus</taxon>
    </lineage>
</organism>
<dbReference type="AlphaFoldDB" id="A0A2T2WCN6"/>
<dbReference type="NCBIfam" id="NF006579">
    <property type="entry name" value="PRK09104.1"/>
    <property type="match status" value="1"/>
</dbReference>
<reference evidence="5 6" key="1">
    <citation type="journal article" date="2014" name="BMC Genomics">
        <title>Comparison of environmental and isolate Sulfobacillus genomes reveals diverse carbon, sulfur, nitrogen, and hydrogen metabolisms.</title>
        <authorList>
            <person name="Justice N.B."/>
            <person name="Norman A."/>
            <person name="Brown C.T."/>
            <person name="Singh A."/>
            <person name="Thomas B.C."/>
            <person name="Banfield J.F."/>
        </authorList>
    </citation>
    <scope>NUCLEOTIDE SEQUENCE [LARGE SCALE GENOMIC DNA]</scope>
    <source>
        <strain evidence="5">AMDSBA3</strain>
    </source>
</reference>
<dbReference type="InterPro" id="IPR002933">
    <property type="entry name" value="Peptidase_M20"/>
</dbReference>
<evidence type="ECO:0000259" key="4">
    <source>
        <dbReference type="Pfam" id="PF07687"/>
    </source>
</evidence>
<dbReference type="GO" id="GO:0046872">
    <property type="term" value="F:metal ion binding"/>
    <property type="evidence" value="ECO:0007669"/>
    <property type="project" value="UniProtKB-KW"/>
</dbReference>
<sequence length="468" mass="51778">MTKLQRVLEYLHAHQSQAVDDLMEFLRIPSVSTEPGHALDMRHAAEWLKVRLMHAGFADARIEETPGGHPVVRASYRADAQAQRRTVVVYGHYDVQPVDPVSAWHHPPFEPTVIDDVLYGRGAADDKGQLFLQLLAAEAWLKATGDIPVNIEFLFEGEEEIGSPHLLAYIESHRQELAGDVAVISDTPMHAPDVPAICYGIRGLAAMEVTVKGPYQDLHSGAFGGTVANPALVLSRLLSSLQDADGRITVPGFYDDVEPVSAFDRQAIERLEFSDAQLQQELQVPKLWGEPGYSTLERMWLRPTLEINGITAGYQGTGQKTIIPGQASAKISCRLVPHQDPHKIQDHIEEWLRSQLPSTVTMDVVKHSGTTMSVTIPVDDPIMAAASAAVQDVFGVAPVLFRRGGSMAIIEWFQTVLHQTPLLLGFTWPNEQFHAPNEHFHLSNFRRGAETIARLWDYYEKAGADTSA</sequence>
<accession>A0A2T2WCN6</accession>
<dbReference type="InterPro" id="IPR011650">
    <property type="entry name" value="Peptidase_M20_dimer"/>
</dbReference>
<keyword evidence="3" id="KW-0378">Hydrolase</keyword>
<dbReference type="SUPFAM" id="SSF53187">
    <property type="entry name" value="Zn-dependent exopeptidases"/>
    <property type="match status" value="1"/>
</dbReference>